<accession>A0A9D3UG04</accession>
<evidence type="ECO:0000313" key="1">
    <source>
        <dbReference type="EMBL" id="KAH1039693.1"/>
    </source>
</evidence>
<evidence type="ECO:0000313" key="2">
    <source>
        <dbReference type="Proteomes" id="UP000828251"/>
    </source>
</evidence>
<keyword evidence="2" id="KW-1185">Reference proteome</keyword>
<dbReference type="EMBL" id="JAIQCV010000012">
    <property type="protein sequence ID" value="KAH1039693.1"/>
    <property type="molecule type" value="Genomic_DNA"/>
</dbReference>
<organism evidence="1 2">
    <name type="scientific">Gossypium stocksii</name>
    <dbReference type="NCBI Taxonomy" id="47602"/>
    <lineage>
        <taxon>Eukaryota</taxon>
        <taxon>Viridiplantae</taxon>
        <taxon>Streptophyta</taxon>
        <taxon>Embryophyta</taxon>
        <taxon>Tracheophyta</taxon>
        <taxon>Spermatophyta</taxon>
        <taxon>Magnoliopsida</taxon>
        <taxon>eudicotyledons</taxon>
        <taxon>Gunneridae</taxon>
        <taxon>Pentapetalae</taxon>
        <taxon>rosids</taxon>
        <taxon>malvids</taxon>
        <taxon>Malvales</taxon>
        <taxon>Malvaceae</taxon>
        <taxon>Malvoideae</taxon>
        <taxon>Gossypium</taxon>
    </lineage>
</organism>
<comment type="caution">
    <text evidence="1">The sequence shown here is derived from an EMBL/GenBank/DDBJ whole genome shotgun (WGS) entry which is preliminary data.</text>
</comment>
<gene>
    <name evidence="1" type="ORF">J1N35_041436</name>
</gene>
<proteinExistence type="predicted"/>
<reference evidence="1 2" key="1">
    <citation type="journal article" date="2021" name="Plant Biotechnol. J.">
        <title>Multi-omics assisted identification of the key and species-specific regulatory components of drought-tolerant mechanisms in Gossypium stocksii.</title>
        <authorList>
            <person name="Yu D."/>
            <person name="Ke L."/>
            <person name="Zhang D."/>
            <person name="Wu Y."/>
            <person name="Sun Y."/>
            <person name="Mei J."/>
            <person name="Sun J."/>
            <person name="Sun Y."/>
        </authorList>
    </citation>
    <scope>NUCLEOTIDE SEQUENCE [LARGE SCALE GENOMIC DNA]</scope>
    <source>
        <strain evidence="2">cv. E1</strain>
        <tissue evidence="1">Leaf</tissue>
    </source>
</reference>
<dbReference type="Proteomes" id="UP000828251">
    <property type="component" value="Unassembled WGS sequence"/>
</dbReference>
<dbReference type="AlphaFoldDB" id="A0A9D3UG04"/>
<protein>
    <submittedName>
        <fullName evidence="1">Uncharacterized protein</fullName>
    </submittedName>
</protein>
<name>A0A9D3UG04_9ROSI</name>
<sequence>MNQNGSRLSASPLQNVLGEYLQVTIRDQSVYRKKAKSYEFDFWEIVKAITERKWEDKVANLKKEDEKAVNELMSKSPKH</sequence>